<evidence type="ECO:0000313" key="2">
    <source>
        <dbReference type="Proteomes" id="UP000318825"/>
    </source>
</evidence>
<gene>
    <name evidence="1" type="ORF">NWI01_34520</name>
</gene>
<dbReference type="Proteomes" id="UP000318825">
    <property type="component" value="Unassembled WGS sequence"/>
</dbReference>
<name>A0A4Y3WHG1_NITWI</name>
<dbReference type="OrthoDB" id="7210143at2"/>
<sequence length="138" mass="14733">MGHFCTHFSCTLDVGTPANVQRALEIFENSGLRDDPDYPLSSGLSVSIDEAGSGTVLWLHHEGDGNSECVIAFVLLCAEAFDLTGLWGFEYANSCSRPTPDAHGGGAHVLDLGARRSVCYVYTNEWLAIALNGGDPDV</sequence>
<dbReference type="AlphaFoldDB" id="A0A4Y3WHG1"/>
<organism evidence="1 2">
    <name type="scientific">Nitrobacter winogradskyi</name>
    <name type="common">Nitrobacter agilis</name>
    <dbReference type="NCBI Taxonomy" id="913"/>
    <lineage>
        <taxon>Bacteria</taxon>
        <taxon>Pseudomonadati</taxon>
        <taxon>Pseudomonadota</taxon>
        <taxon>Alphaproteobacteria</taxon>
        <taxon>Hyphomicrobiales</taxon>
        <taxon>Nitrobacteraceae</taxon>
        <taxon>Nitrobacter</taxon>
    </lineage>
</organism>
<proteinExistence type="predicted"/>
<dbReference type="EMBL" id="BJNF01000118">
    <property type="protein sequence ID" value="GEC17560.1"/>
    <property type="molecule type" value="Genomic_DNA"/>
</dbReference>
<reference evidence="1 2" key="1">
    <citation type="submission" date="2019-06" db="EMBL/GenBank/DDBJ databases">
        <title>Whole genome shotgun sequence of Nitrobacter winogradskyi NBRC 14297.</title>
        <authorList>
            <person name="Hosoyama A."/>
            <person name="Uohara A."/>
            <person name="Ohji S."/>
            <person name="Ichikawa N."/>
        </authorList>
    </citation>
    <scope>NUCLEOTIDE SEQUENCE [LARGE SCALE GENOMIC DNA]</scope>
    <source>
        <strain evidence="1 2">NBRC 14297</strain>
    </source>
</reference>
<accession>A0A4Y3WHG1</accession>
<comment type="caution">
    <text evidence="1">The sequence shown here is derived from an EMBL/GenBank/DDBJ whole genome shotgun (WGS) entry which is preliminary data.</text>
</comment>
<protein>
    <submittedName>
        <fullName evidence="1">Uncharacterized protein</fullName>
    </submittedName>
</protein>
<dbReference type="RefSeq" id="WP_141385289.1">
    <property type="nucleotide sequence ID" value="NZ_BJNF01000118.1"/>
</dbReference>
<evidence type="ECO:0000313" key="1">
    <source>
        <dbReference type="EMBL" id="GEC17560.1"/>
    </source>
</evidence>